<dbReference type="Proteomes" id="UP001430953">
    <property type="component" value="Unassembled WGS sequence"/>
</dbReference>
<accession>A0AAW2EY08</accession>
<sequence>MIIGNAKLQPLFPFAMHCESRRPNYSRRGIIRWLNRPARSERMTSFLQRRPRDHGADFVWRSGQKGRKEVTLQK</sequence>
<dbReference type="EMBL" id="JADYXP020000016">
    <property type="protein sequence ID" value="KAL0108032.1"/>
    <property type="molecule type" value="Genomic_DNA"/>
</dbReference>
<gene>
    <name evidence="1" type="ORF">PUN28_014952</name>
</gene>
<keyword evidence="2" id="KW-1185">Reference proteome</keyword>
<protein>
    <submittedName>
        <fullName evidence="1">Uncharacterized protein</fullName>
    </submittedName>
</protein>
<name>A0AAW2EY08_9HYME</name>
<evidence type="ECO:0000313" key="1">
    <source>
        <dbReference type="EMBL" id="KAL0108032.1"/>
    </source>
</evidence>
<reference evidence="1 2" key="1">
    <citation type="submission" date="2023-03" db="EMBL/GenBank/DDBJ databases">
        <title>High recombination rates correlate with genetic variation in Cardiocondyla obscurior ants.</title>
        <authorList>
            <person name="Errbii M."/>
        </authorList>
    </citation>
    <scope>NUCLEOTIDE SEQUENCE [LARGE SCALE GENOMIC DNA]</scope>
    <source>
        <strain evidence="1">Alpha-2009</strain>
        <tissue evidence="1">Whole body</tissue>
    </source>
</reference>
<dbReference type="AlphaFoldDB" id="A0AAW2EY08"/>
<organism evidence="1 2">
    <name type="scientific">Cardiocondyla obscurior</name>
    <dbReference type="NCBI Taxonomy" id="286306"/>
    <lineage>
        <taxon>Eukaryota</taxon>
        <taxon>Metazoa</taxon>
        <taxon>Ecdysozoa</taxon>
        <taxon>Arthropoda</taxon>
        <taxon>Hexapoda</taxon>
        <taxon>Insecta</taxon>
        <taxon>Pterygota</taxon>
        <taxon>Neoptera</taxon>
        <taxon>Endopterygota</taxon>
        <taxon>Hymenoptera</taxon>
        <taxon>Apocrita</taxon>
        <taxon>Aculeata</taxon>
        <taxon>Formicoidea</taxon>
        <taxon>Formicidae</taxon>
        <taxon>Myrmicinae</taxon>
        <taxon>Cardiocondyla</taxon>
    </lineage>
</organism>
<comment type="caution">
    <text evidence="1">The sequence shown here is derived from an EMBL/GenBank/DDBJ whole genome shotgun (WGS) entry which is preliminary data.</text>
</comment>
<proteinExistence type="predicted"/>
<evidence type="ECO:0000313" key="2">
    <source>
        <dbReference type="Proteomes" id="UP001430953"/>
    </source>
</evidence>